<reference evidence="1 2" key="1">
    <citation type="submission" date="2024-11" db="EMBL/GenBank/DDBJ databases">
        <title>Chromosome-level genome assembly of Eucalyptus globulus Labill. provides insights into its genome evolution.</title>
        <authorList>
            <person name="Li X."/>
        </authorList>
    </citation>
    <scope>NUCLEOTIDE SEQUENCE [LARGE SCALE GENOMIC DNA]</scope>
    <source>
        <strain evidence="1">CL2024</strain>
        <tissue evidence="1">Fresh tender leaves</tissue>
    </source>
</reference>
<comment type="caution">
    <text evidence="1">The sequence shown here is derived from an EMBL/GenBank/DDBJ whole genome shotgun (WGS) entry which is preliminary data.</text>
</comment>
<organism evidence="1 2">
    <name type="scientific">Eucalyptus globulus</name>
    <name type="common">Tasmanian blue gum</name>
    <dbReference type="NCBI Taxonomy" id="34317"/>
    <lineage>
        <taxon>Eukaryota</taxon>
        <taxon>Viridiplantae</taxon>
        <taxon>Streptophyta</taxon>
        <taxon>Embryophyta</taxon>
        <taxon>Tracheophyta</taxon>
        <taxon>Spermatophyta</taxon>
        <taxon>Magnoliopsida</taxon>
        <taxon>eudicotyledons</taxon>
        <taxon>Gunneridae</taxon>
        <taxon>Pentapetalae</taxon>
        <taxon>rosids</taxon>
        <taxon>malvids</taxon>
        <taxon>Myrtales</taxon>
        <taxon>Myrtaceae</taxon>
        <taxon>Myrtoideae</taxon>
        <taxon>Eucalypteae</taxon>
        <taxon>Eucalyptus</taxon>
    </lineage>
</organism>
<dbReference type="EMBL" id="JBJKBG010000008">
    <property type="protein sequence ID" value="KAL3724934.1"/>
    <property type="molecule type" value="Genomic_DNA"/>
</dbReference>
<keyword evidence="2" id="KW-1185">Reference proteome</keyword>
<name>A0ABD3JD25_EUCGL</name>
<evidence type="ECO:0000313" key="1">
    <source>
        <dbReference type="EMBL" id="KAL3724934.1"/>
    </source>
</evidence>
<dbReference type="AlphaFoldDB" id="A0ABD3JD25"/>
<proteinExistence type="predicted"/>
<sequence length="83" mass="8762">MDQCEAARNLLQLPNIMNLPLLPGGTFPPLPPLLGASFQPLPRATFLGVMIPPLPSFSQTPLFPTTPSIPFLAPPPSTSSTSP</sequence>
<evidence type="ECO:0000313" key="2">
    <source>
        <dbReference type="Proteomes" id="UP001634007"/>
    </source>
</evidence>
<gene>
    <name evidence="1" type="ORF">ACJRO7_030011</name>
</gene>
<protein>
    <submittedName>
        <fullName evidence="1">Uncharacterized protein</fullName>
    </submittedName>
</protein>
<dbReference type="Proteomes" id="UP001634007">
    <property type="component" value="Unassembled WGS sequence"/>
</dbReference>
<accession>A0ABD3JD25</accession>